<dbReference type="EMBL" id="ML975163">
    <property type="protein sequence ID" value="KAF1810950.1"/>
    <property type="molecule type" value="Genomic_DNA"/>
</dbReference>
<protein>
    <submittedName>
        <fullName evidence="1 3">Uncharacterized protein</fullName>
    </submittedName>
</protein>
<reference evidence="3" key="3">
    <citation type="submission" date="2025-04" db="UniProtKB">
        <authorList>
            <consortium name="RefSeq"/>
        </authorList>
    </citation>
    <scope>IDENTIFICATION</scope>
    <source>
        <strain evidence="3">CBS 781.70</strain>
    </source>
</reference>
<organism evidence="1">
    <name type="scientific">Eremomyces bilateralis CBS 781.70</name>
    <dbReference type="NCBI Taxonomy" id="1392243"/>
    <lineage>
        <taxon>Eukaryota</taxon>
        <taxon>Fungi</taxon>
        <taxon>Dikarya</taxon>
        <taxon>Ascomycota</taxon>
        <taxon>Pezizomycotina</taxon>
        <taxon>Dothideomycetes</taxon>
        <taxon>Dothideomycetes incertae sedis</taxon>
        <taxon>Eremomycetales</taxon>
        <taxon>Eremomycetaceae</taxon>
        <taxon>Eremomyces</taxon>
    </lineage>
</organism>
<dbReference type="AlphaFoldDB" id="A0A6G1FZ46"/>
<dbReference type="Proteomes" id="UP000504638">
    <property type="component" value="Unplaced"/>
</dbReference>
<reference evidence="1 3" key="1">
    <citation type="submission" date="2020-01" db="EMBL/GenBank/DDBJ databases">
        <authorList>
            <consortium name="DOE Joint Genome Institute"/>
            <person name="Haridas S."/>
            <person name="Albert R."/>
            <person name="Binder M."/>
            <person name="Bloem J."/>
            <person name="Labutti K."/>
            <person name="Salamov A."/>
            <person name="Andreopoulos B."/>
            <person name="Baker S.E."/>
            <person name="Barry K."/>
            <person name="Bills G."/>
            <person name="Bluhm B.H."/>
            <person name="Cannon C."/>
            <person name="Castanera R."/>
            <person name="Culley D.E."/>
            <person name="Daum C."/>
            <person name="Ezra D."/>
            <person name="Gonzalez J.B."/>
            <person name="Henrissat B."/>
            <person name="Kuo A."/>
            <person name="Liang C."/>
            <person name="Lipzen A."/>
            <person name="Lutzoni F."/>
            <person name="Magnuson J."/>
            <person name="Mondo S."/>
            <person name="Nolan M."/>
            <person name="Ohm R."/>
            <person name="Pangilinan J."/>
            <person name="Park H.-J."/>
            <person name="Ramirez L."/>
            <person name="Alfaro M."/>
            <person name="Sun H."/>
            <person name="Tritt A."/>
            <person name="Yoshinaga Y."/>
            <person name="Zwiers L.-H."/>
            <person name="Turgeon B.G."/>
            <person name="Goodwin S.B."/>
            <person name="Spatafora J.W."/>
            <person name="Crous P.W."/>
            <person name="Grigoriev I.V."/>
        </authorList>
    </citation>
    <scope>NUCLEOTIDE SEQUENCE</scope>
    <source>
        <strain evidence="1 3">CBS 781.70</strain>
    </source>
</reference>
<name>A0A6G1FZ46_9PEZI</name>
<gene>
    <name evidence="1 3" type="ORF">P152DRAFT_72393</name>
</gene>
<proteinExistence type="predicted"/>
<dbReference type="GeneID" id="54423779"/>
<sequence>MANRAGKGTIEIERSLQQLTVGGSIELNEESELSRQGLIQELKNQQATNTALRDMCEEALSRTVYECTGQKIKGVKATNDSSALAGFINTSWGSPRSVRIVRMFLLIKGVLLLLESSET</sequence>
<evidence type="ECO:0000313" key="3">
    <source>
        <dbReference type="RefSeq" id="XP_033532581.1"/>
    </source>
</evidence>
<dbReference type="OrthoDB" id="432483at2759"/>
<evidence type="ECO:0000313" key="1">
    <source>
        <dbReference type="EMBL" id="KAF1810950.1"/>
    </source>
</evidence>
<accession>A0A6G1FZ46</accession>
<dbReference type="RefSeq" id="XP_033532581.1">
    <property type="nucleotide sequence ID" value="XM_033683209.1"/>
</dbReference>
<keyword evidence="2" id="KW-1185">Reference proteome</keyword>
<reference evidence="3" key="2">
    <citation type="submission" date="2020-04" db="EMBL/GenBank/DDBJ databases">
        <authorList>
            <consortium name="NCBI Genome Project"/>
        </authorList>
    </citation>
    <scope>NUCLEOTIDE SEQUENCE</scope>
    <source>
        <strain evidence="3">CBS 781.70</strain>
    </source>
</reference>
<evidence type="ECO:0000313" key="2">
    <source>
        <dbReference type="Proteomes" id="UP000504638"/>
    </source>
</evidence>